<name>A0A7G7MBN8_9PSEU</name>
<keyword evidence="2" id="KW-1185">Reference proteome</keyword>
<dbReference type="KEGG" id="ppel:H6H00_18265"/>
<protein>
    <recommendedName>
        <fullName evidence="3">MinD-like ATPase involved in chromosome partitioning or flagellar assembly</fullName>
    </recommendedName>
</protein>
<gene>
    <name evidence="1" type="ORF">H6H00_18265</name>
</gene>
<dbReference type="InterPro" id="IPR027417">
    <property type="entry name" value="P-loop_NTPase"/>
</dbReference>
<evidence type="ECO:0000313" key="2">
    <source>
        <dbReference type="Proteomes" id="UP000515728"/>
    </source>
</evidence>
<proteinExistence type="predicted"/>
<organism evidence="1 2">
    <name type="scientific">Pseudonocardia petroleophila</name>
    <dbReference type="NCBI Taxonomy" id="37331"/>
    <lineage>
        <taxon>Bacteria</taxon>
        <taxon>Bacillati</taxon>
        <taxon>Actinomycetota</taxon>
        <taxon>Actinomycetes</taxon>
        <taxon>Pseudonocardiales</taxon>
        <taxon>Pseudonocardiaceae</taxon>
        <taxon>Pseudonocardia</taxon>
    </lineage>
</organism>
<dbReference type="Proteomes" id="UP000515728">
    <property type="component" value="Chromosome"/>
</dbReference>
<sequence length="266" mass="27304">MLISFLSAKGSPGVTTSVLALAARWPRAAIAVDLDPQGGDTLAGLGGGRHPARHGIVELLVEARNESLHAAIGRHVVRPAPHSPPVLAGFGAPGQAANVPWDLVGSHLVDVPGADILADCGRFVLDHSVSAVLRRSDLVVLVAGSSLRVVRAAARTLPLIRRELGTAGEANHGHGPVTLVIIGPDMPYTAEEIAGGCQTEVAGTLPRDPVAASVWSDGAPTGRGFQRSRLQRAAGVLARALAERATECRGAASSRPGAGLNGRVLR</sequence>
<accession>A0A7G7MBN8</accession>
<reference evidence="1 2" key="1">
    <citation type="submission" date="2020-08" db="EMBL/GenBank/DDBJ databases">
        <authorList>
            <person name="Mo P."/>
        </authorList>
    </citation>
    <scope>NUCLEOTIDE SEQUENCE [LARGE SCALE GENOMIC DNA]</scope>
    <source>
        <strain evidence="1 2">CGMCC 4.1532</strain>
    </source>
</reference>
<dbReference type="SUPFAM" id="SSF52540">
    <property type="entry name" value="P-loop containing nucleoside triphosphate hydrolases"/>
    <property type="match status" value="1"/>
</dbReference>
<evidence type="ECO:0000313" key="1">
    <source>
        <dbReference type="EMBL" id="QNG50199.1"/>
    </source>
</evidence>
<dbReference type="RefSeq" id="WP_185716961.1">
    <property type="nucleotide sequence ID" value="NZ_BAAAWI010000001.1"/>
</dbReference>
<evidence type="ECO:0008006" key="3">
    <source>
        <dbReference type="Google" id="ProtNLM"/>
    </source>
</evidence>
<dbReference type="EMBL" id="CP060131">
    <property type="protein sequence ID" value="QNG50199.1"/>
    <property type="molecule type" value="Genomic_DNA"/>
</dbReference>
<dbReference type="Gene3D" id="3.40.50.300">
    <property type="entry name" value="P-loop containing nucleotide triphosphate hydrolases"/>
    <property type="match status" value="1"/>
</dbReference>
<dbReference type="AlphaFoldDB" id="A0A7G7MBN8"/>